<dbReference type="KEGG" id="ptes:JQU52_00055"/>
<keyword evidence="10" id="KW-1185">Reference proteome</keyword>
<evidence type="ECO:0000256" key="7">
    <source>
        <dbReference type="ARBA" id="ARBA00023027"/>
    </source>
</evidence>
<evidence type="ECO:0000259" key="8">
    <source>
        <dbReference type="SMART" id="SM00903"/>
    </source>
</evidence>
<accession>A0A892ZH88</accession>
<comment type="similarity">
    <text evidence="2">Belongs to the non-flavoprotein flavin reductase family. HpaC subfamily.</text>
</comment>
<evidence type="ECO:0000256" key="4">
    <source>
        <dbReference type="ARBA" id="ARBA00022630"/>
    </source>
</evidence>
<dbReference type="NCBIfam" id="TIGR02296">
    <property type="entry name" value="HpaC"/>
    <property type="match status" value="1"/>
</dbReference>
<proteinExistence type="inferred from homology"/>
<dbReference type="InterPro" id="IPR002563">
    <property type="entry name" value="Flavin_Rdtase-like_dom"/>
</dbReference>
<dbReference type="RefSeq" id="WP_230339189.1">
    <property type="nucleotide sequence ID" value="NZ_CP069798.1"/>
</dbReference>
<dbReference type="GO" id="GO:0051287">
    <property type="term" value="F:NAD binding"/>
    <property type="evidence" value="ECO:0007669"/>
    <property type="project" value="InterPro"/>
</dbReference>
<gene>
    <name evidence="9" type="primary">hpaC</name>
    <name evidence="9" type="ORF">JQU52_00055</name>
</gene>
<sequence>MSDNLPLLLAQSYRNAMANVASGVHVITTGGAAGSYGITMTAVTSVTDEPPTLVLCINRKAAIQPILRANGHLCVNVLSAQQQDVAEHFAGITKLTPQERFEQHVWTDGPSGQPQVADALAHLHGRVLQAHDMGSHTVFYVAVEHIHVNSNAEPGLLYFRRHFTHTSTA</sequence>
<dbReference type="InterPro" id="IPR012349">
    <property type="entry name" value="Split_barrel_FMN-bd"/>
</dbReference>
<dbReference type="Gene3D" id="2.30.110.10">
    <property type="entry name" value="Electron Transport, Fmn-binding Protein, Chain A"/>
    <property type="match status" value="1"/>
</dbReference>
<evidence type="ECO:0000256" key="5">
    <source>
        <dbReference type="ARBA" id="ARBA00022797"/>
    </source>
</evidence>
<dbReference type="PANTHER" id="PTHR30466">
    <property type="entry name" value="FLAVIN REDUCTASE"/>
    <property type="match status" value="1"/>
</dbReference>
<dbReference type="GO" id="GO:0016651">
    <property type="term" value="F:oxidoreductase activity, acting on NAD(P)H"/>
    <property type="evidence" value="ECO:0007669"/>
    <property type="project" value="InterPro"/>
</dbReference>
<organism evidence="9 10">
    <name type="scientific">Paralysiella testudinis</name>
    <dbReference type="NCBI Taxonomy" id="2809020"/>
    <lineage>
        <taxon>Bacteria</taxon>
        <taxon>Pseudomonadati</taxon>
        <taxon>Pseudomonadota</taxon>
        <taxon>Betaproteobacteria</taxon>
        <taxon>Neisseriales</taxon>
        <taxon>Neisseriaceae</taxon>
        <taxon>Paralysiella</taxon>
    </lineage>
</organism>
<dbReference type="Proteomes" id="UP000653156">
    <property type="component" value="Chromosome"/>
</dbReference>
<keyword evidence="6 9" id="KW-0560">Oxidoreductase</keyword>
<dbReference type="EMBL" id="CP069798">
    <property type="protein sequence ID" value="QRQ81890.1"/>
    <property type="molecule type" value="Genomic_DNA"/>
</dbReference>
<feature type="domain" description="Flavin reductase like" evidence="8">
    <location>
        <begin position="17"/>
        <end position="165"/>
    </location>
</feature>
<keyword evidence="4" id="KW-0285">Flavoprotein</keyword>
<dbReference type="GO" id="GO:0006208">
    <property type="term" value="P:pyrimidine nucleobase catabolic process"/>
    <property type="evidence" value="ECO:0007669"/>
    <property type="project" value="TreeGrafter"/>
</dbReference>
<evidence type="ECO:0000256" key="3">
    <source>
        <dbReference type="ARBA" id="ARBA00015398"/>
    </source>
</evidence>
<dbReference type="GO" id="GO:0042602">
    <property type="term" value="F:riboflavin reductase (NADPH) activity"/>
    <property type="evidence" value="ECO:0007669"/>
    <property type="project" value="TreeGrafter"/>
</dbReference>
<dbReference type="InterPro" id="IPR050268">
    <property type="entry name" value="NADH-dep_flavin_reductase"/>
</dbReference>
<evidence type="ECO:0000256" key="2">
    <source>
        <dbReference type="ARBA" id="ARBA00006032"/>
    </source>
</evidence>
<keyword evidence="5" id="KW-0058">Aromatic hydrocarbons catabolism</keyword>
<evidence type="ECO:0000256" key="6">
    <source>
        <dbReference type="ARBA" id="ARBA00023002"/>
    </source>
</evidence>
<evidence type="ECO:0000256" key="1">
    <source>
        <dbReference type="ARBA" id="ARBA00005112"/>
    </source>
</evidence>
<dbReference type="SUPFAM" id="SSF50475">
    <property type="entry name" value="FMN-binding split barrel"/>
    <property type="match status" value="1"/>
</dbReference>
<protein>
    <recommendedName>
        <fullName evidence="3">4-hydroxyphenylacetate 3-monooxygenase reductase component</fullName>
    </recommendedName>
</protein>
<comment type="pathway">
    <text evidence="1">Aromatic compound metabolism; 4-hydroxyphenylacetate degradation; pyruvate and succinate semialdehyde from 4-hydroxyphenylacetate: step 1/7.</text>
</comment>
<dbReference type="PANTHER" id="PTHR30466:SF1">
    <property type="entry name" value="FMN REDUCTASE (NADH) RUTF"/>
    <property type="match status" value="1"/>
</dbReference>
<evidence type="ECO:0000313" key="10">
    <source>
        <dbReference type="Proteomes" id="UP000653156"/>
    </source>
</evidence>
<dbReference type="SMART" id="SM00903">
    <property type="entry name" value="Flavin_Reduct"/>
    <property type="match status" value="1"/>
</dbReference>
<dbReference type="UniPathway" id="UPA00208">
    <property type="reaction ID" value="UER00416"/>
</dbReference>
<reference evidence="9" key="1">
    <citation type="submission" date="2021-02" db="EMBL/GenBank/DDBJ databases">
        <title>Neisseriaceae sp. 26B isolated from the cloaca of a Common Toad-headed Turtle (Mesoclemmys nasuta).</title>
        <authorList>
            <person name="Spergser J."/>
            <person name="Busse H.-J."/>
        </authorList>
    </citation>
    <scope>NUCLEOTIDE SEQUENCE</scope>
    <source>
        <strain evidence="9">26B</strain>
    </source>
</reference>
<dbReference type="Pfam" id="PF01613">
    <property type="entry name" value="Flavin_Reduct"/>
    <property type="match status" value="1"/>
</dbReference>
<dbReference type="GO" id="GO:0010181">
    <property type="term" value="F:FMN binding"/>
    <property type="evidence" value="ECO:0007669"/>
    <property type="project" value="InterPro"/>
</dbReference>
<dbReference type="GO" id="GO:0042537">
    <property type="term" value="P:benzene-containing compound metabolic process"/>
    <property type="evidence" value="ECO:0007669"/>
    <property type="project" value="InterPro"/>
</dbReference>
<dbReference type="InterPro" id="IPR011982">
    <property type="entry name" value="HPA_mOase_red"/>
</dbReference>
<dbReference type="AlphaFoldDB" id="A0A892ZH88"/>
<evidence type="ECO:0000313" key="9">
    <source>
        <dbReference type="EMBL" id="QRQ81890.1"/>
    </source>
</evidence>
<name>A0A892ZH88_9NEIS</name>
<keyword evidence="7" id="KW-0520">NAD</keyword>